<feature type="domain" description="RRM" evidence="7">
    <location>
        <begin position="453"/>
        <end position="523"/>
    </location>
</feature>
<dbReference type="InterPro" id="IPR006569">
    <property type="entry name" value="CID_dom"/>
</dbReference>
<dbReference type="PROSITE" id="PS51391">
    <property type="entry name" value="CID"/>
    <property type="match status" value="1"/>
</dbReference>
<dbReference type="Gene3D" id="3.30.70.330">
    <property type="match status" value="1"/>
</dbReference>
<dbReference type="PANTHER" id="PTHR13484">
    <property type="entry name" value="FIP1-LIKE 1 PROTEIN"/>
    <property type="match status" value="1"/>
</dbReference>
<comment type="subcellular location">
    <subcellularLocation>
        <location evidence="1">Nucleus</location>
    </subcellularLocation>
</comment>
<feature type="compositionally biased region" description="Low complexity" evidence="6">
    <location>
        <begin position="176"/>
        <end position="192"/>
    </location>
</feature>
<keyword evidence="4" id="KW-0539">Nucleus</keyword>
<feature type="region of interest" description="Disordered" evidence="6">
    <location>
        <begin position="674"/>
        <end position="697"/>
    </location>
</feature>
<dbReference type="Pfam" id="PF00076">
    <property type="entry name" value="RRM_1"/>
    <property type="match status" value="1"/>
</dbReference>
<evidence type="ECO:0000256" key="5">
    <source>
        <dbReference type="PROSITE-ProRule" id="PRU00176"/>
    </source>
</evidence>
<gene>
    <name evidence="9" type="ORF">OHC33_005515</name>
</gene>
<keyword evidence="3 5" id="KW-0694">RNA-binding</keyword>
<feature type="region of interest" description="Disordered" evidence="6">
    <location>
        <begin position="336"/>
        <end position="434"/>
    </location>
</feature>
<name>A0AAN8I7P1_9EURO</name>
<protein>
    <recommendedName>
        <fullName evidence="11">RNA binding protein Nrd1</fullName>
    </recommendedName>
</protein>
<feature type="compositionally biased region" description="Basic and acidic residues" evidence="6">
    <location>
        <begin position="607"/>
        <end position="632"/>
    </location>
</feature>
<dbReference type="GO" id="GO:0031126">
    <property type="term" value="P:sno(s)RNA 3'-end processing"/>
    <property type="evidence" value="ECO:0007669"/>
    <property type="project" value="UniProtKB-ARBA"/>
</dbReference>
<dbReference type="SUPFAM" id="SSF48464">
    <property type="entry name" value="ENTH/VHS domain"/>
    <property type="match status" value="1"/>
</dbReference>
<dbReference type="PROSITE" id="PS50102">
    <property type="entry name" value="RRM"/>
    <property type="match status" value="1"/>
</dbReference>
<evidence type="ECO:0008006" key="11">
    <source>
        <dbReference type="Google" id="ProtNLM"/>
    </source>
</evidence>
<evidence type="ECO:0000256" key="3">
    <source>
        <dbReference type="ARBA" id="ARBA00022884"/>
    </source>
</evidence>
<feature type="compositionally biased region" description="Low complexity" evidence="6">
    <location>
        <begin position="677"/>
        <end position="690"/>
    </location>
</feature>
<feature type="domain" description="CID" evidence="8">
    <location>
        <begin position="1"/>
        <end position="154"/>
    </location>
</feature>
<dbReference type="InterPro" id="IPR048892">
    <property type="entry name" value="Nrd1_Seb1_dom2"/>
</dbReference>
<dbReference type="GO" id="GO:0005847">
    <property type="term" value="C:mRNA cleavage and polyadenylation specificity factor complex"/>
    <property type="evidence" value="ECO:0007669"/>
    <property type="project" value="TreeGrafter"/>
</dbReference>
<dbReference type="EMBL" id="JAKLMC020000011">
    <property type="protein sequence ID" value="KAK5953571.1"/>
    <property type="molecule type" value="Genomic_DNA"/>
</dbReference>
<dbReference type="InterPro" id="IPR012677">
    <property type="entry name" value="Nucleotide-bd_a/b_plait_sf"/>
</dbReference>
<organism evidence="9 10">
    <name type="scientific">Knufia fluminis</name>
    <dbReference type="NCBI Taxonomy" id="191047"/>
    <lineage>
        <taxon>Eukaryota</taxon>
        <taxon>Fungi</taxon>
        <taxon>Dikarya</taxon>
        <taxon>Ascomycota</taxon>
        <taxon>Pezizomycotina</taxon>
        <taxon>Eurotiomycetes</taxon>
        <taxon>Chaetothyriomycetidae</taxon>
        <taxon>Chaetothyriales</taxon>
        <taxon>Trichomeriaceae</taxon>
        <taxon>Knufia</taxon>
    </lineage>
</organism>
<feature type="compositionally biased region" description="Low complexity" evidence="6">
    <location>
        <begin position="638"/>
        <end position="647"/>
    </location>
</feature>
<dbReference type="GO" id="GO:0010629">
    <property type="term" value="P:negative regulation of gene expression"/>
    <property type="evidence" value="ECO:0007669"/>
    <property type="project" value="UniProtKB-ARBA"/>
</dbReference>
<dbReference type="PANTHER" id="PTHR13484:SF0">
    <property type="entry name" value="PRE-MRNA 3'-END-PROCESSING FACTOR FIP1"/>
    <property type="match status" value="1"/>
</dbReference>
<reference evidence="9 10" key="1">
    <citation type="submission" date="2022-12" db="EMBL/GenBank/DDBJ databases">
        <title>Genomic features and morphological characterization of a novel Knufia sp. strain isolated from spacecraft assembly facility.</title>
        <authorList>
            <person name="Teixeira M."/>
            <person name="Chander A.M."/>
            <person name="Stajich J.E."/>
            <person name="Venkateswaran K."/>
        </authorList>
    </citation>
    <scope>NUCLEOTIDE SEQUENCE [LARGE SCALE GENOMIC DNA]</scope>
    <source>
        <strain evidence="9 10">FJI-L2-BK-P2</strain>
    </source>
</reference>
<evidence type="ECO:0000313" key="10">
    <source>
        <dbReference type="Proteomes" id="UP001316803"/>
    </source>
</evidence>
<dbReference type="SMART" id="SM00582">
    <property type="entry name" value="RPR"/>
    <property type="match status" value="1"/>
</dbReference>
<feature type="compositionally biased region" description="Basic and acidic residues" evidence="6">
    <location>
        <begin position="391"/>
        <end position="413"/>
    </location>
</feature>
<dbReference type="FunFam" id="1.25.40.90:FF:000026">
    <property type="entry name" value="RNA binding protein Nrd1"/>
    <property type="match status" value="1"/>
</dbReference>
<feature type="region of interest" description="Disordered" evidence="6">
    <location>
        <begin position="142"/>
        <end position="192"/>
    </location>
</feature>
<dbReference type="Pfam" id="PF21380">
    <property type="entry name" value="Nrd1-Seb1_dom2"/>
    <property type="match status" value="1"/>
</dbReference>
<dbReference type="InterPro" id="IPR000504">
    <property type="entry name" value="RRM_dom"/>
</dbReference>
<dbReference type="InterPro" id="IPR051187">
    <property type="entry name" value="Pre-mRNA_3'-end_processing_reg"/>
</dbReference>
<accession>A0AAN8I7P1</accession>
<evidence type="ECO:0000256" key="4">
    <source>
        <dbReference type="ARBA" id="ARBA00023242"/>
    </source>
</evidence>
<evidence type="ECO:0000259" key="7">
    <source>
        <dbReference type="PROSITE" id="PS50102"/>
    </source>
</evidence>
<dbReference type="AlphaFoldDB" id="A0AAN8I7P1"/>
<dbReference type="FunFam" id="3.30.70.330:FF:000397">
    <property type="entry name" value="RNA binding protein Nrd1"/>
    <property type="match status" value="1"/>
</dbReference>
<dbReference type="InterPro" id="IPR008942">
    <property type="entry name" value="ENTH_VHS"/>
</dbReference>
<dbReference type="Gene3D" id="1.25.40.90">
    <property type="match status" value="1"/>
</dbReference>
<dbReference type="GO" id="GO:0031124">
    <property type="term" value="P:mRNA 3'-end processing"/>
    <property type="evidence" value="ECO:0007669"/>
    <property type="project" value="UniProtKB-ARBA"/>
</dbReference>
<evidence type="ECO:0000256" key="6">
    <source>
        <dbReference type="SAM" id="MobiDB-lite"/>
    </source>
</evidence>
<evidence type="ECO:0000313" key="9">
    <source>
        <dbReference type="EMBL" id="KAK5953571.1"/>
    </source>
</evidence>
<sequence length="697" mass="74820">MSSAVAELDNVLQSMLHQKPPGVSGSKINALTSLCTANIQSESVLVGKIYTHFKKAPGTHKLGVLYVVDSVTRQWVDQARKSGQQVGPGATDGTFAAGVNRVTELLPSLMTDIINSAPDDQKPKIKKLVEIWERSSTFPGPMLSSIKSQLDAAPSNNAESTTPINSPAPGFVPLGQAAANSTPAPAAAPQQNPSSILEALKAMAAKQTSNAPAPPVSAAAAPNNLNALLGVQNGTPQSTTPVNQGQAQNSNPLAALFGGMANGAQPQASQAAPPNPLAALFPQQQQQQQAPALPTPAQVGPDAQATLQLVQLMAQQGIPPDQWAAALQVLNAQKGALPFPPPPIPGQHAFGQPPQSRDRDGLTRSPQNGRRRSRSPDYGRRGGRPGSPGFDRQRNGSDGRNGRRGNEYRQRSPDRRRRSPSPQNQTQDLPAPGEKFIEWDHNLPKDTIKVMSRTLFVGGVTSSEAHLRSLFAKFGIVQTCIVNVDKRHAFVKMLNRKDAEAARHGMEEYRDGSTQLRTKWGVGFGPRDCSDYQTGVSIIPTYRLTDADRKWMVSAEYGGTGGKPIQEGMVVEEPDIEIGAGVSSKAMSKRIPTDQGGRRGPQSSNRDSADHGGGRERERGGRRDRYRDDERPGSSSGNPNNMPLPFPNMMGANMGNMAGMNFPMMPNGMPMLPPGFNPFAFQQQNQNQDQDNQKMEQ</sequence>
<dbReference type="InterPro" id="IPR035979">
    <property type="entry name" value="RBD_domain_sf"/>
</dbReference>
<dbReference type="Proteomes" id="UP001316803">
    <property type="component" value="Unassembled WGS sequence"/>
</dbReference>
<dbReference type="GO" id="GO:0003723">
    <property type="term" value="F:RNA binding"/>
    <property type="evidence" value="ECO:0007669"/>
    <property type="project" value="UniProtKB-UniRule"/>
</dbReference>
<dbReference type="CDD" id="cd16984">
    <property type="entry name" value="CID_Nrd1_like"/>
    <property type="match status" value="1"/>
</dbReference>
<proteinExistence type="predicted"/>
<keyword evidence="2" id="KW-0597">Phosphoprotein</keyword>
<feature type="compositionally biased region" description="Polar residues" evidence="6">
    <location>
        <begin position="154"/>
        <end position="165"/>
    </location>
</feature>
<dbReference type="Pfam" id="PF04818">
    <property type="entry name" value="CID"/>
    <property type="match status" value="1"/>
</dbReference>
<dbReference type="SUPFAM" id="SSF54928">
    <property type="entry name" value="RNA-binding domain, RBD"/>
    <property type="match status" value="1"/>
</dbReference>
<feature type="region of interest" description="Disordered" evidence="6">
    <location>
        <begin position="579"/>
        <end position="647"/>
    </location>
</feature>
<evidence type="ECO:0000259" key="8">
    <source>
        <dbReference type="PROSITE" id="PS51391"/>
    </source>
</evidence>
<dbReference type="SMART" id="SM00360">
    <property type="entry name" value="RRM"/>
    <property type="match status" value="1"/>
</dbReference>
<keyword evidence="10" id="KW-1185">Reference proteome</keyword>
<comment type="caution">
    <text evidence="9">The sequence shown here is derived from an EMBL/GenBank/DDBJ whole genome shotgun (WGS) entry which is preliminary data.</text>
</comment>
<dbReference type="GO" id="GO:0006369">
    <property type="term" value="P:termination of RNA polymerase II transcription"/>
    <property type="evidence" value="ECO:0007669"/>
    <property type="project" value="UniProtKB-ARBA"/>
</dbReference>
<evidence type="ECO:0000256" key="1">
    <source>
        <dbReference type="ARBA" id="ARBA00004123"/>
    </source>
</evidence>
<evidence type="ECO:0000256" key="2">
    <source>
        <dbReference type="ARBA" id="ARBA00022553"/>
    </source>
</evidence>